<dbReference type="Pfam" id="PF18962">
    <property type="entry name" value="Por_Secre_tail"/>
    <property type="match status" value="1"/>
</dbReference>
<dbReference type="Proteomes" id="UP000612233">
    <property type="component" value="Unassembled WGS sequence"/>
</dbReference>
<dbReference type="RefSeq" id="WP_191003598.1">
    <property type="nucleotide sequence ID" value="NZ_JACXAD010000002.1"/>
</dbReference>
<reference evidence="2" key="1">
    <citation type="submission" date="2020-09" db="EMBL/GenBank/DDBJ databases">
        <authorList>
            <person name="Kim M.K."/>
        </authorList>
    </citation>
    <scope>NUCLEOTIDE SEQUENCE</scope>
    <source>
        <strain evidence="2">BT664</strain>
    </source>
</reference>
<name>A0A927BAX1_9BACT</name>
<dbReference type="InterPro" id="IPR003961">
    <property type="entry name" value="FN3_dom"/>
</dbReference>
<dbReference type="PANTHER" id="PTHR45713:SF6">
    <property type="entry name" value="F5_8 TYPE C DOMAIN-CONTAINING PROTEIN"/>
    <property type="match status" value="1"/>
</dbReference>
<organism evidence="2 3">
    <name type="scientific">Hymenobacter montanus</name>
    <dbReference type="NCBI Taxonomy" id="2771359"/>
    <lineage>
        <taxon>Bacteria</taxon>
        <taxon>Pseudomonadati</taxon>
        <taxon>Bacteroidota</taxon>
        <taxon>Cytophagia</taxon>
        <taxon>Cytophagales</taxon>
        <taxon>Hymenobacteraceae</taxon>
        <taxon>Hymenobacter</taxon>
    </lineage>
</organism>
<comment type="caution">
    <text evidence="2">The sequence shown here is derived from an EMBL/GenBank/DDBJ whole genome shotgun (WGS) entry which is preliminary data.</text>
</comment>
<dbReference type="InterPro" id="IPR026444">
    <property type="entry name" value="Secre_tail"/>
</dbReference>
<dbReference type="Gene3D" id="2.60.120.260">
    <property type="entry name" value="Galactose-binding domain-like"/>
    <property type="match status" value="1"/>
</dbReference>
<dbReference type="AlphaFoldDB" id="A0A927BAX1"/>
<dbReference type="PANTHER" id="PTHR45713">
    <property type="entry name" value="FTP DOMAIN-CONTAINING PROTEIN"/>
    <property type="match status" value="1"/>
</dbReference>
<evidence type="ECO:0000313" key="3">
    <source>
        <dbReference type="Proteomes" id="UP000612233"/>
    </source>
</evidence>
<evidence type="ECO:0000259" key="1">
    <source>
        <dbReference type="PROSITE" id="PS50853"/>
    </source>
</evidence>
<evidence type="ECO:0000313" key="2">
    <source>
        <dbReference type="EMBL" id="MBD2766773.1"/>
    </source>
</evidence>
<dbReference type="Gene3D" id="2.60.40.10">
    <property type="entry name" value="Immunoglobulins"/>
    <property type="match status" value="1"/>
</dbReference>
<dbReference type="Gene3D" id="2.120.10.30">
    <property type="entry name" value="TolB, C-terminal domain"/>
    <property type="match status" value="1"/>
</dbReference>
<proteinExistence type="predicted"/>
<protein>
    <submittedName>
        <fullName evidence="2">T9SS type A sorting domain-containing protein</fullName>
    </submittedName>
</protein>
<sequence>MKTISLFKWCLKTIVITSLFLIVDISLAQTLPGTYFIHWGGNTGENWDNHVQITLDGMYVAPDGRVYTNSNWDESAHQASIYKDGKFVSQLEHPSYGHYQSDAVGNATHIFINFFNGDLSVRPAGIRRYNLNGETAPFRTVATPTYADDGSFLAVNQKGVHGLAIVGSELFAGDPEAGLIKVYDTNTLSFLRSFAYQNPYRIVAAPDNTLWFLQDSTSKIQHYDINGNFLGQEINSVAKPSCMAFDRSGRMLIGDRGPDQDIKIYANVNTNPVLMGTFGVRGGILALPNPGETGPLRFHNPIGIGVDREGNIYVGCNGAGTVIESYKPDGTRRNWKVEGLVFEHGADADEMSDAADYYTQEEHMEMDFSKPAGQSVTYKGFTKNSFKYPEDARDNTGYNVGSGMVRYIAGKKILFVTDQGGGMFAIYRFNKETDGEIAIPSGFFAGSYINSRWPNFQPFRPDWQTFPGYNLAGWIWRDSNGNGKFDANEYVKIANNVSWPWEGISIDRRGDIWTCKDASVSHFKCQGLDSFGNPIWDFEHAETHNIQGFTKLCRVEYDAEKDVMYLSGYTAALPYVEPYWGLVGRVLKRYNQWSLNWQSSTPPTAWQTNLTFVPASAADNKVSKSMTIAGDYIFVAVFAAPYIEVYSAVTGVFLGRLNPSTRIYGQDIDSYYGIHAYKKRNGQYVVYWGEYFSAKTIIYVWNPTIPAGWKAESSCRSTTLSWGAPIEGNPEGYNIYRSFSQAGSYQKINNSLITGASFTDNSLENGKEYFYKIVPVTRGAEGLISEALKAVAGNVALYKPARQSSTPDEGRNAELATDGITTNSITFDSVFFSPTHTYSPYALHAWWQTDLGRSFPIDSITVWYRTNCCRPGEYSIFLSETPFLSNDLTTTRNQAGVSTTTVVTNGFAGIKQNTSINRRGRYLRLQLNYSDPLELIEVQVWNSCSPTVLSSVSANREDNLFLYPNPASSEVRLGVKLTKPSAVKIAITDMVGRTIMEFSEFHRQSFNKQLDLSKLAVGIYMVNVTIDNVTSKGKLLEVR</sequence>
<dbReference type="InterPro" id="IPR011042">
    <property type="entry name" value="6-blade_b-propeller_TolB-like"/>
</dbReference>
<dbReference type="NCBIfam" id="TIGR04183">
    <property type="entry name" value="Por_Secre_tail"/>
    <property type="match status" value="1"/>
</dbReference>
<dbReference type="CDD" id="cd00063">
    <property type="entry name" value="FN3"/>
    <property type="match status" value="1"/>
</dbReference>
<dbReference type="PROSITE" id="PS50853">
    <property type="entry name" value="FN3"/>
    <property type="match status" value="1"/>
</dbReference>
<dbReference type="InterPro" id="IPR008979">
    <property type="entry name" value="Galactose-bd-like_sf"/>
</dbReference>
<dbReference type="SUPFAM" id="SSF49265">
    <property type="entry name" value="Fibronectin type III"/>
    <property type="match status" value="1"/>
</dbReference>
<dbReference type="InterPro" id="IPR013783">
    <property type="entry name" value="Ig-like_fold"/>
</dbReference>
<dbReference type="SUPFAM" id="SSF49785">
    <property type="entry name" value="Galactose-binding domain-like"/>
    <property type="match status" value="1"/>
</dbReference>
<gene>
    <name evidence="2" type="ORF">IC235_02570</name>
</gene>
<accession>A0A927BAX1</accession>
<dbReference type="InterPro" id="IPR036116">
    <property type="entry name" value="FN3_sf"/>
</dbReference>
<dbReference type="InterPro" id="IPR051941">
    <property type="entry name" value="BG_Antigen-Binding_Lectin"/>
</dbReference>
<dbReference type="EMBL" id="JACXAD010000002">
    <property type="protein sequence ID" value="MBD2766773.1"/>
    <property type="molecule type" value="Genomic_DNA"/>
</dbReference>
<keyword evidence="3" id="KW-1185">Reference proteome</keyword>
<dbReference type="SUPFAM" id="SSF63825">
    <property type="entry name" value="YWTD domain"/>
    <property type="match status" value="1"/>
</dbReference>
<feature type="domain" description="Fibronectin type-III" evidence="1">
    <location>
        <begin position="702"/>
        <end position="795"/>
    </location>
</feature>